<feature type="domain" description="Quinolinate phosphoribosyl transferase C-terminal" evidence="5">
    <location>
        <begin position="88"/>
        <end position="261"/>
    </location>
</feature>
<dbReference type="InterPro" id="IPR027277">
    <property type="entry name" value="NadC/ModD"/>
</dbReference>
<evidence type="ECO:0000256" key="1">
    <source>
        <dbReference type="ARBA" id="ARBA00009400"/>
    </source>
</evidence>
<evidence type="ECO:0000259" key="6">
    <source>
        <dbReference type="Pfam" id="PF02749"/>
    </source>
</evidence>
<dbReference type="GO" id="GO:0009435">
    <property type="term" value="P:NAD+ biosynthetic process"/>
    <property type="evidence" value="ECO:0007669"/>
    <property type="project" value="InterPro"/>
</dbReference>
<evidence type="ECO:0000259" key="5">
    <source>
        <dbReference type="Pfam" id="PF01729"/>
    </source>
</evidence>
<comment type="catalytic activity">
    <reaction evidence="4">
        <text>nicotinate beta-D-ribonucleotide + CO2 + diphosphate = quinolinate + 5-phospho-alpha-D-ribose 1-diphosphate + 2 H(+)</text>
        <dbReference type="Rhea" id="RHEA:12733"/>
        <dbReference type="ChEBI" id="CHEBI:15378"/>
        <dbReference type="ChEBI" id="CHEBI:16526"/>
        <dbReference type="ChEBI" id="CHEBI:29959"/>
        <dbReference type="ChEBI" id="CHEBI:33019"/>
        <dbReference type="ChEBI" id="CHEBI:57502"/>
        <dbReference type="ChEBI" id="CHEBI:58017"/>
        <dbReference type="EC" id="2.4.2.19"/>
    </reaction>
</comment>
<dbReference type="RefSeq" id="WP_075366680.1">
    <property type="nucleotide sequence ID" value="NZ_MLBF01000050.1"/>
</dbReference>
<dbReference type="InterPro" id="IPR002638">
    <property type="entry name" value="Quinolinate_PRibosylTrfase_C"/>
</dbReference>
<keyword evidence="2 7" id="KW-0328">Glycosyltransferase</keyword>
<comment type="similarity">
    <text evidence="1">Belongs to the NadC/ModD family.</text>
</comment>
<dbReference type="InterPro" id="IPR036068">
    <property type="entry name" value="Nicotinate_pribotase-like_C"/>
</dbReference>
<dbReference type="EMBL" id="MLBF01000050">
    <property type="protein sequence ID" value="OLN27874.1"/>
    <property type="molecule type" value="Genomic_DNA"/>
</dbReference>
<evidence type="ECO:0000256" key="2">
    <source>
        <dbReference type="ARBA" id="ARBA00022676"/>
    </source>
</evidence>
<dbReference type="GO" id="GO:0034213">
    <property type="term" value="P:quinolinate catabolic process"/>
    <property type="evidence" value="ECO:0007669"/>
    <property type="project" value="TreeGrafter"/>
</dbReference>
<dbReference type="PANTHER" id="PTHR32179">
    <property type="entry name" value="NICOTINATE-NUCLEOTIDE PYROPHOSPHORYLASE [CARBOXYLATING]"/>
    <property type="match status" value="1"/>
</dbReference>
<reference evidence="7 8" key="1">
    <citation type="submission" date="2016-09" db="EMBL/GenBank/DDBJ databases">
        <title>Complete genome of Desulfosporosinus sp. OL.</title>
        <authorList>
            <person name="Mardanov A."/>
            <person name="Beletsky A."/>
            <person name="Panova A."/>
            <person name="Karnachuk O."/>
            <person name="Ravin N."/>
        </authorList>
    </citation>
    <scope>NUCLEOTIDE SEQUENCE [LARGE SCALE GENOMIC DNA]</scope>
    <source>
        <strain evidence="7 8">OL</strain>
    </source>
</reference>
<feature type="domain" description="Quinolinate phosphoribosyl transferase N-terminal" evidence="6">
    <location>
        <begin position="12"/>
        <end position="86"/>
    </location>
</feature>
<dbReference type="InterPro" id="IPR013785">
    <property type="entry name" value="Aldolase_TIM"/>
</dbReference>
<keyword evidence="8" id="KW-1185">Reference proteome</keyword>
<accession>A0A1Q8QKK6</accession>
<dbReference type="Pfam" id="PF02749">
    <property type="entry name" value="QRPTase_N"/>
    <property type="match status" value="1"/>
</dbReference>
<dbReference type="Proteomes" id="UP000186102">
    <property type="component" value="Unassembled WGS sequence"/>
</dbReference>
<dbReference type="GO" id="GO:0004514">
    <property type="term" value="F:nicotinate-nucleotide diphosphorylase (carboxylating) activity"/>
    <property type="evidence" value="ECO:0007669"/>
    <property type="project" value="UniProtKB-EC"/>
</dbReference>
<dbReference type="PANTHER" id="PTHR32179:SF3">
    <property type="entry name" value="NICOTINATE-NUCLEOTIDE PYROPHOSPHORYLASE [CARBOXYLATING]"/>
    <property type="match status" value="1"/>
</dbReference>
<dbReference type="AlphaFoldDB" id="A0A1Q8QKK6"/>
<evidence type="ECO:0000313" key="7">
    <source>
        <dbReference type="EMBL" id="OLN27874.1"/>
    </source>
</evidence>
<dbReference type="STRING" id="1888891.DSOL_4331"/>
<evidence type="ECO:0000313" key="8">
    <source>
        <dbReference type="Proteomes" id="UP000186102"/>
    </source>
</evidence>
<comment type="caution">
    <text evidence="7">The sequence shown here is derived from an EMBL/GenBank/DDBJ whole genome shotgun (WGS) entry which is preliminary data.</text>
</comment>
<dbReference type="InterPro" id="IPR037128">
    <property type="entry name" value="Quinolinate_PRibosylTase_N_sf"/>
</dbReference>
<dbReference type="SUPFAM" id="SSF51690">
    <property type="entry name" value="Nicotinate/Quinolinate PRTase C-terminal domain-like"/>
    <property type="match status" value="1"/>
</dbReference>
<sequence>MELREFLFEPLKDRSYSFAIRTRENGILSGVARVNELAIDLGLEVISVAPEGSLLIPGMAVLTARGDAEMVTRAEETLMGAIGKPSGVATAAADVVKKASPVKVVCGAWKKIGQAAKGELRQAVITGGAGLRMSEQPFVYLDKNYIRMFGGVTAAVAQAKLFDPDRLVVAQLRGEAQGIVEEARYAVQAGAGILMVDTGILEDFKAVMSAAVADGWRKSVQLAFAGGVSAEELADIVALGPDIIDVGRAILDAPLLDFSLDVEGGDR</sequence>
<dbReference type="Gene3D" id="3.20.20.70">
    <property type="entry name" value="Aldolase class I"/>
    <property type="match status" value="1"/>
</dbReference>
<dbReference type="Pfam" id="PF01729">
    <property type="entry name" value="QRPTase_C"/>
    <property type="match status" value="1"/>
</dbReference>
<evidence type="ECO:0000256" key="4">
    <source>
        <dbReference type="ARBA" id="ARBA00047445"/>
    </source>
</evidence>
<dbReference type="InterPro" id="IPR022412">
    <property type="entry name" value="Quinolinate_PRibosylTrfase_N"/>
</dbReference>
<organism evidence="7 8">
    <name type="scientific">Desulfosporosinus metallidurans</name>
    <dbReference type="NCBI Taxonomy" id="1888891"/>
    <lineage>
        <taxon>Bacteria</taxon>
        <taxon>Bacillati</taxon>
        <taxon>Bacillota</taxon>
        <taxon>Clostridia</taxon>
        <taxon>Eubacteriales</taxon>
        <taxon>Desulfitobacteriaceae</taxon>
        <taxon>Desulfosporosinus</taxon>
    </lineage>
</organism>
<dbReference type="SUPFAM" id="SSF54675">
    <property type="entry name" value="Nicotinate/Quinolinate PRTase N-terminal domain-like"/>
    <property type="match status" value="1"/>
</dbReference>
<evidence type="ECO:0000256" key="3">
    <source>
        <dbReference type="ARBA" id="ARBA00022679"/>
    </source>
</evidence>
<name>A0A1Q8QKK6_9FIRM</name>
<gene>
    <name evidence="7" type="ORF">DSOL_4331</name>
</gene>
<protein>
    <submittedName>
        <fullName evidence="7">Quinolinate phosphoribosyltransferase [decarboxylating]</fullName>
    </submittedName>
</protein>
<proteinExistence type="inferred from homology"/>
<dbReference type="OrthoDB" id="1677778at2"/>
<keyword evidence="3 7" id="KW-0808">Transferase</keyword>
<dbReference type="GO" id="GO:0005737">
    <property type="term" value="C:cytoplasm"/>
    <property type="evidence" value="ECO:0007669"/>
    <property type="project" value="TreeGrafter"/>
</dbReference>
<dbReference type="Gene3D" id="3.90.1170.20">
    <property type="entry name" value="Quinolinate phosphoribosyl transferase, N-terminal domain"/>
    <property type="match status" value="1"/>
</dbReference>